<proteinExistence type="predicted"/>
<feature type="compositionally biased region" description="Basic and acidic residues" evidence="1">
    <location>
        <begin position="1"/>
        <end position="10"/>
    </location>
</feature>
<reference evidence="3" key="1">
    <citation type="journal article" date="2014" name="Proc. Natl. Acad. Sci. U.S.A.">
        <title>Extensive sampling of basidiomycete genomes demonstrates inadequacy of the white-rot/brown-rot paradigm for wood decay fungi.</title>
        <authorList>
            <person name="Riley R."/>
            <person name="Salamov A.A."/>
            <person name="Brown D.W."/>
            <person name="Nagy L.G."/>
            <person name="Floudas D."/>
            <person name="Held B.W."/>
            <person name="Levasseur A."/>
            <person name="Lombard V."/>
            <person name="Morin E."/>
            <person name="Otillar R."/>
            <person name="Lindquist E.A."/>
            <person name="Sun H."/>
            <person name="LaButti K.M."/>
            <person name="Schmutz J."/>
            <person name="Jabbour D."/>
            <person name="Luo H."/>
            <person name="Baker S.E."/>
            <person name="Pisabarro A.G."/>
            <person name="Walton J.D."/>
            <person name="Blanchette R.A."/>
            <person name="Henrissat B."/>
            <person name="Martin F."/>
            <person name="Cullen D."/>
            <person name="Hibbett D.S."/>
            <person name="Grigoriev I.V."/>
        </authorList>
    </citation>
    <scope>NUCLEOTIDE SEQUENCE [LARGE SCALE GENOMIC DNA]</scope>
    <source>
        <strain evidence="3">CBS 339.88</strain>
    </source>
</reference>
<name>A0A067SNH0_GALM3</name>
<evidence type="ECO:0000313" key="3">
    <source>
        <dbReference type="Proteomes" id="UP000027222"/>
    </source>
</evidence>
<organism evidence="2 3">
    <name type="scientific">Galerina marginata (strain CBS 339.88)</name>
    <dbReference type="NCBI Taxonomy" id="685588"/>
    <lineage>
        <taxon>Eukaryota</taxon>
        <taxon>Fungi</taxon>
        <taxon>Dikarya</taxon>
        <taxon>Basidiomycota</taxon>
        <taxon>Agaricomycotina</taxon>
        <taxon>Agaricomycetes</taxon>
        <taxon>Agaricomycetidae</taxon>
        <taxon>Agaricales</taxon>
        <taxon>Agaricineae</taxon>
        <taxon>Strophariaceae</taxon>
        <taxon>Galerina</taxon>
    </lineage>
</organism>
<sequence length="219" mass="24657">MEGRFVDPNRPRMGSHAGPAAQGRKGEKSKRKKRQRTIKVKFKGESGGFDVERNQGGKFERPMKTHDLLRNMFASIRNPNFLLIIEERVQTWASLPSLRSSVLLSALLITSSPASLRRSGQLPAPVHHYKKIGLQPQMRDRLIDLVLTAQRPVPSTSLNQTGVIRASNPFSLASTSRAGRARLFVAPTPLRHPQLREQAKDQRLRHRFLPQIYPGYGAL</sequence>
<protein>
    <submittedName>
        <fullName evidence="2">Uncharacterized protein</fullName>
    </submittedName>
</protein>
<gene>
    <name evidence="2" type="ORF">GALMADRAFT_213423</name>
</gene>
<evidence type="ECO:0000313" key="2">
    <source>
        <dbReference type="EMBL" id="KDR72450.1"/>
    </source>
</evidence>
<dbReference type="EMBL" id="KL142389">
    <property type="protein sequence ID" value="KDR72450.1"/>
    <property type="molecule type" value="Genomic_DNA"/>
</dbReference>
<accession>A0A067SNH0</accession>
<evidence type="ECO:0000256" key="1">
    <source>
        <dbReference type="SAM" id="MobiDB-lite"/>
    </source>
</evidence>
<dbReference type="HOGENOM" id="CLU_1261597_0_0_1"/>
<feature type="region of interest" description="Disordered" evidence="1">
    <location>
        <begin position="1"/>
        <end position="37"/>
    </location>
</feature>
<keyword evidence="3" id="KW-1185">Reference proteome</keyword>
<dbReference type="Proteomes" id="UP000027222">
    <property type="component" value="Unassembled WGS sequence"/>
</dbReference>
<feature type="compositionally biased region" description="Basic residues" evidence="1">
    <location>
        <begin position="27"/>
        <end position="37"/>
    </location>
</feature>
<dbReference type="AlphaFoldDB" id="A0A067SNH0"/>